<dbReference type="HOGENOM" id="CLU_891046_0_0_5"/>
<reference evidence="13 14" key="1">
    <citation type="journal article" date="2007" name="J. Bacteriol.">
        <title>The complete genome sequence of Roseobacter denitrificans reveals a mixotrophic rather than photosynthetic metabolism.</title>
        <authorList>
            <person name="Swingley W.D."/>
            <person name="Sadekar S."/>
            <person name="Mastrian S.D."/>
            <person name="Matthies H.J."/>
            <person name="Hao J."/>
            <person name="Ramos H."/>
            <person name="Acharya C.R."/>
            <person name="Conrad A.L."/>
            <person name="Taylor H.L."/>
            <person name="Dejesa L.C."/>
            <person name="Shah M.K."/>
            <person name="O'huallachain M.E."/>
            <person name="Lince M.T."/>
            <person name="Blankenship R.E."/>
            <person name="Beatty J.T."/>
            <person name="Touchman J.W."/>
        </authorList>
    </citation>
    <scope>NUCLEOTIDE SEQUENCE [LARGE SCALE GENOMIC DNA]</scope>
    <source>
        <strain evidence="14">ATCC 33942 / OCh 114</strain>
    </source>
</reference>
<gene>
    <name evidence="8 13" type="primary">greA</name>
    <name evidence="13" type="ordered locus">RD1_3405</name>
</gene>
<dbReference type="InterPro" id="IPR001437">
    <property type="entry name" value="Tscrpt_elong_fac_GreA/B_C"/>
</dbReference>
<evidence type="ECO:0000256" key="6">
    <source>
        <dbReference type="ARBA" id="ARBA00024916"/>
    </source>
</evidence>
<dbReference type="InterPro" id="IPR036805">
    <property type="entry name" value="Tscrpt_elong_fac_GreA/B_N_sf"/>
</dbReference>
<feature type="region of interest" description="Disordered" evidence="10">
    <location>
        <begin position="140"/>
        <end position="162"/>
    </location>
</feature>
<dbReference type="KEGG" id="rde:RD1_3405"/>
<dbReference type="InterPro" id="IPR018151">
    <property type="entry name" value="TF_GreA/GreB_CS"/>
</dbReference>
<dbReference type="NCBIfam" id="NF001263">
    <property type="entry name" value="PRK00226.1-4"/>
    <property type="match status" value="1"/>
</dbReference>
<evidence type="ECO:0000259" key="11">
    <source>
        <dbReference type="Pfam" id="PF01272"/>
    </source>
</evidence>
<dbReference type="EMBL" id="CP000362">
    <property type="protein sequence ID" value="ABG32897.1"/>
    <property type="molecule type" value="Genomic_DNA"/>
</dbReference>
<dbReference type="InterPro" id="IPR036953">
    <property type="entry name" value="GreA/GreB_C_sf"/>
</dbReference>
<evidence type="ECO:0000256" key="4">
    <source>
        <dbReference type="ARBA" id="ARBA00023125"/>
    </source>
</evidence>
<comment type="function">
    <text evidence="6 8 9">Necessary for efficient RNA polymerase transcription elongation past template-encoded arresting sites. The arresting sites in DNA have the property of trapping a certain fraction of elongating RNA polymerases that pass through, resulting in locked ternary complexes. Cleavage of the nascent transcript by cleavage factors such as GreA or GreB allows the resumption of elongation from the new 3'terminus. GreA releases sequences of 2 to 3 nucleotides.</text>
</comment>
<evidence type="ECO:0000256" key="10">
    <source>
        <dbReference type="SAM" id="MobiDB-lite"/>
    </source>
</evidence>
<keyword evidence="13" id="KW-0648">Protein biosynthesis</keyword>
<dbReference type="GO" id="GO:0003746">
    <property type="term" value="F:translation elongation factor activity"/>
    <property type="evidence" value="ECO:0007669"/>
    <property type="project" value="UniProtKB-KW"/>
</dbReference>
<keyword evidence="14" id="KW-1185">Reference proteome</keyword>
<dbReference type="InterPro" id="IPR028624">
    <property type="entry name" value="Tscrpt_elong_fac_GreA/B"/>
</dbReference>
<evidence type="ECO:0000256" key="2">
    <source>
        <dbReference type="ARBA" id="ARBA00013729"/>
    </source>
</evidence>
<dbReference type="eggNOG" id="COG0782">
    <property type="taxonomic scope" value="Bacteria"/>
</dbReference>
<keyword evidence="4 8" id="KW-0238">DNA-binding</keyword>
<keyword evidence="13" id="KW-0251">Elongation factor</keyword>
<dbReference type="PANTHER" id="PTHR30437">
    <property type="entry name" value="TRANSCRIPTION ELONGATION FACTOR GREA"/>
    <property type="match status" value="1"/>
</dbReference>
<dbReference type="GO" id="GO:0006354">
    <property type="term" value="P:DNA-templated transcription elongation"/>
    <property type="evidence" value="ECO:0007669"/>
    <property type="project" value="TreeGrafter"/>
</dbReference>
<evidence type="ECO:0000256" key="5">
    <source>
        <dbReference type="ARBA" id="ARBA00023163"/>
    </source>
</evidence>
<dbReference type="NCBIfam" id="TIGR01462">
    <property type="entry name" value="greA"/>
    <property type="match status" value="1"/>
</dbReference>
<dbReference type="AlphaFoldDB" id="Q163E6"/>
<keyword evidence="5 8" id="KW-0804">Transcription</keyword>
<evidence type="ECO:0000313" key="14">
    <source>
        <dbReference type="Proteomes" id="UP000007029"/>
    </source>
</evidence>
<keyword evidence="3 8" id="KW-0805">Transcription regulation</keyword>
<dbReference type="Gene3D" id="1.10.287.180">
    <property type="entry name" value="Transcription elongation factor, GreA/GreB, N-terminal domain"/>
    <property type="match status" value="1"/>
</dbReference>
<dbReference type="SUPFAM" id="SSF54534">
    <property type="entry name" value="FKBP-like"/>
    <property type="match status" value="1"/>
</dbReference>
<dbReference type="InterPro" id="IPR022691">
    <property type="entry name" value="Tscrpt_elong_fac_GreA/B_N"/>
</dbReference>
<dbReference type="GO" id="GO:0003677">
    <property type="term" value="F:DNA binding"/>
    <property type="evidence" value="ECO:0007669"/>
    <property type="project" value="UniProtKB-UniRule"/>
</dbReference>
<dbReference type="FunFam" id="3.10.50.30:FF:000001">
    <property type="entry name" value="Transcription elongation factor GreA"/>
    <property type="match status" value="1"/>
</dbReference>
<evidence type="ECO:0000256" key="9">
    <source>
        <dbReference type="RuleBase" id="RU000556"/>
    </source>
</evidence>
<evidence type="ECO:0000256" key="8">
    <source>
        <dbReference type="HAMAP-Rule" id="MF_00105"/>
    </source>
</evidence>
<protein>
    <recommendedName>
        <fullName evidence="2 8">Transcription elongation factor GreA</fullName>
    </recommendedName>
    <alternativeName>
        <fullName evidence="7 8">Transcript cleavage factor GreA</fullName>
    </alternativeName>
</protein>
<dbReference type="Pfam" id="PF03449">
    <property type="entry name" value="GreA_GreB_N"/>
    <property type="match status" value="1"/>
</dbReference>
<organism evidence="13 14">
    <name type="scientific">Roseobacter denitrificans (strain ATCC 33942 / OCh 114)</name>
    <name type="common">Erythrobacter sp. (strain OCh 114)</name>
    <name type="synonym">Roseobacter denitrificans</name>
    <dbReference type="NCBI Taxonomy" id="375451"/>
    <lineage>
        <taxon>Bacteria</taxon>
        <taxon>Pseudomonadati</taxon>
        <taxon>Pseudomonadota</taxon>
        <taxon>Alphaproteobacteria</taxon>
        <taxon>Rhodobacterales</taxon>
        <taxon>Roseobacteraceae</taxon>
        <taxon>Roseobacter</taxon>
    </lineage>
</organism>
<dbReference type="Proteomes" id="UP000007029">
    <property type="component" value="Chromosome"/>
</dbReference>
<dbReference type="FunFam" id="1.10.287.180:FF:000001">
    <property type="entry name" value="Transcription elongation factor GreA"/>
    <property type="match status" value="1"/>
</dbReference>
<proteinExistence type="inferred from homology"/>
<feature type="domain" description="Transcription elongation factor GreA/GreB N-terminal" evidence="12">
    <location>
        <begin position="160"/>
        <end position="230"/>
    </location>
</feature>
<dbReference type="GO" id="GO:0032784">
    <property type="term" value="P:regulation of DNA-templated transcription elongation"/>
    <property type="evidence" value="ECO:0007669"/>
    <property type="project" value="UniProtKB-UniRule"/>
</dbReference>
<feature type="region of interest" description="Disordered" evidence="10">
    <location>
        <begin position="18"/>
        <end position="79"/>
    </location>
</feature>
<comment type="similarity">
    <text evidence="1 8 9">Belongs to the GreA/GreB family.</text>
</comment>
<dbReference type="HAMAP" id="MF_00105">
    <property type="entry name" value="GreA_GreB"/>
    <property type="match status" value="1"/>
</dbReference>
<name>Q163E6_ROSDO</name>
<dbReference type="InterPro" id="IPR023459">
    <property type="entry name" value="Tscrpt_elong_fac_GreA/B_fam"/>
</dbReference>
<dbReference type="Pfam" id="PF01272">
    <property type="entry name" value="GreA_GreB"/>
    <property type="match status" value="1"/>
</dbReference>
<accession>Q163E6</accession>
<dbReference type="Gene3D" id="3.10.50.30">
    <property type="entry name" value="Transcription elongation factor, GreA/GreB, C-terminal domain"/>
    <property type="match status" value="1"/>
</dbReference>
<evidence type="ECO:0000259" key="12">
    <source>
        <dbReference type="Pfam" id="PF03449"/>
    </source>
</evidence>
<dbReference type="PROSITE" id="PS00829">
    <property type="entry name" value="GREAB_1"/>
    <property type="match status" value="1"/>
</dbReference>
<evidence type="ECO:0000256" key="1">
    <source>
        <dbReference type="ARBA" id="ARBA00008213"/>
    </source>
</evidence>
<dbReference type="SUPFAM" id="SSF46557">
    <property type="entry name" value="GreA transcript cleavage protein, N-terminal domain"/>
    <property type="match status" value="1"/>
</dbReference>
<evidence type="ECO:0000256" key="7">
    <source>
        <dbReference type="ARBA" id="ARBA00030776"/>
    </source>
</evidence>
<dbReference type="PANTHER" id="PTHR30437:SF4">
    <property type="entry name" value="TRANSCRIPTION ELONGATION FACTOR GREA"/>
    <property type="match status" value="1"/>
</dbReference>
<feature type="domain" description="Transcription elongation factor GreA/GreB C-terminal" evidence="11">
    <location>
        <begin position="238"/>
        <end position="310"/>
    </location>
</feature>
<sequence>MVQCNRYTASKCIFGADQQPARHPSVRNPITPAARSSDTRGRRPLSRPSSSGYTAHSVAGPGRHIRQGQRAGRSTKRACDAMPCETAHGTRTRVGLNMKPYNMTDGAGHGKFSAERQPPQGRLPLQSAAPLGQVGCNCHQRPPDSPAGRRISWIPPMDKIPMTRKGHSDLEAELKNLKSVERPAIISAIAEAREHGDLSENAEYHSAREKHSFIEGRIKELEGVLGLAEVIDPSKMSGAIKFGATVTLVDEDTDEEKTWQIVGEHEANVEKGLLNIKSPIARALIGKDEGDSVEVRTPGGQKAYEVLKIVYA</sequence>
<dbReference type="STRING" id="375451.RD1_3405"/>
<dbReference type="NCBIfam" id="NF001264">
    <property type="entry name" value="PRK00226.1-5"/>
    <property type="match status" value="1"/>
</dbReference>
<evidence type="ECO:0000313" key="13">
    <source>
        <dbReference type="EMBL" id="ABG32897.1"/>
    </source>
</evidence>
<dbReference type="NCBIfam" id="NF001261">
    <property type="entry name" value="PRK00226.1-2"/>
    <property type="match status" value="1"/>
</dbReference>
<dbReference type="InterPro" id="IPR006359">
    <property type="entry name" value="Tscrpt_elong_fac_GreA"/>
</dbReference>
<evidence type="ECO:0000256" key="3">
    <source>
        <dbReference type="ARBA" id="ARBA00023015"/>
    </source>
</evidence>
<dbReference type="GO" id="GO:0070063">
    <property type="term" value="F:RNA polymerase binding"/>
    <property type="evidence" value="ECO:0007669"/>
    <property type="project" value="InterPro"/>
</dbReference>